<accession>A0A7R8A0I1</accession>
<sequence length="100" mass="10867">MQVPGLTGQHPHRPPVQSDQLLQIVLPRPSHQSPLQINSPSFLAPSHSNLAATYKESHKEISIDDVRCAQLDLTRLRDGGAVNSDRAAIGGHDDLSSYPL</sequence>
<reference evidence="1" key="2">
    <citation type="submission" date="2021-02" db="EMBL/GenBank/DDBJ databases">
        <title>Aspergillus luchuensis mut. kawachii IFO 4304 genome sequence.</title>
        <authorList>
            <person name="Mori K."/>
            <person name="Kadooka C."/>
            <person name="Goto M."/>
            <person name="Futagami T."/>
        </authorList>
    </citation>
    <scope>NUCLEOTIDE SEQUENCE</scope>
    <source>
        <strain evidence="1">IFO 4308</strain>
    </source>
</reference>
<organism evidence="1 2">
    <name type="scientific">Aspergillus kawachii</name>
    <name type="common">White koji mold</name>
    <name type="synonym">Aspergillus awamori var. kawachi</name>
    <dbReference type="NCBI Taxonomy" id="1069201"/>
    <lineage>
        <taxon>Eukaryota</taxon>
        <taxon>Fungi</taxon>
        <taxon>Dikarya</taxon>
        <taxon>Ascomycota</taxon>
        <taxon>Pezizomycotina</taxon>
        <taxon>Eurotiomycetes</taxon>
        <taxon>Eurotiomycetidae</taxon>
        <taxon>Eurotiales</taxon>
        <taxon>Aspergillaceae</taxon>
        <taxon>Aspergillus</taxon>
        <taxon>Aspergillus subgen. Circumdati</taxon>
    </lineage>
</organism>
<evidence type="ECO:0000313" key="2">
    <source>
        <dbReference type="Proteomes" id="UP000661280"/>
    </source>
</evidence>
<name>A0A7R8A0I1_ASPKA</name>
<dbReference type="EMBL" id="AP024429">
    <property type="protein sequence ID" value="BCS01689.1"/>
    <property type="molecule type" value="Genomic_DNA"/>
</dbReference>
<dbReference type="KEGG" id="aluc:AKAW2_52030A"/>
<dbReference type="RefSeq" id="XP_041545451.1">
    <property type="nucleotide sequence ID" value="XM_041692025.1"/>
</dbReference>
<gene>
    <name evidence="1" type="ORF">AKAW2_52030A</name>
</gene>
<reference evidence="1" key="1">
    <citation type="submission" date="2021-01" db="EMBL/GenBank/DDBJ databases">
        <authorList>
            <consortium name="Aspergillus luchuensis mut. kawachii IFO 4304 genome sequencing consortium"/>
            <person name="Kazuki M."/>
            <person name="Futagami T."/>
        </authorList>
    </citation>
    <scope>NUCLEOTIDE SEQUENCE</scope>
    <source>
        <strain evidence="1">IFO 4308</strain>
    </source>
</reference>
<evidence type="ECO:0000313" key="1">
    <source>
        <dbReference type="EMBL" id="BCS01689.1"/>
    </source>
</evidence>
<keyword evidence="2" id="KW-1185">Reference proteome</keyword>
<dbReference type="GeneID" id="64963010"/>
<dbReference type="Proteomes" id="UP000661280">
    <property type="component" value="Chromosome 5"/>
</dbReference>
<dbReference type="AlphaFoldDB" id="A0A7R8A0I1"/>
<proteinExistence type="predicted"/>
<protein>
    <submittedName>
        <fullName evidence="1">Uncharacterized protein</fullName>
    </submittedName>
</protein>